<feature type="chain" id="PRO_5035804168" description="DUF4773 domain-containing protein" evidence="2">
    <location>
        <begin position="20"/>
        <end position="269"/>
    </location>
</feature>
<evidence type="ECO:0000259" key="3">
    <source>
        <dbReference type="Pfam" id="PF15998"/>
    </source>
</evidence>
<reference evidence="4 5" key="1">
    <citation type="submission" date="2020-04" db="EMBL/GenBank/DDBJ databases">
        <authorList>
            <person name="Alioto T."/>
            <person name="Alioto T."/>
            <person name="Gomez Garrido J."/>
        </authorList>
    </citation>
    <scope>NUCLEOTIDE SEQUENCE [LARGE SCALE GENOMIC DNA]</scope>
</reference>
<gene>
    <name evidence="4" type="ORF">CLODIP_2_CD04309</name>
</gene>
<proteinExistence type="predicted"/>
<feature type="compositionally biased region" description="Acidic residues" evidence="1">
    <location>
        <begin position="190"/>
        <end position="200"/>
    </location>
</feature>
<evidence type="ECO:0000313" key="5">
    <source>
        <dbReference type="Proteomes" id="UP000494165"/>
    </source>
</evidence>
<feature type="domain" description="DUF4773" evidence="3">
    <location>
        <begin position="51"/>
        <end position="167"/>
    </location>
</feature>
<protein>
    <recommendedName>
        <fullName evidence="3">DUF4773 domain-containing protein</fullName>
    </recommendedName>
</protein>
<evidence type="ECO:0000256" key="2">
    <source>
        <dbReference type="SAM" id="SignalP"/>
    </source>
</evidence>
<dbReference type="AlphaFoldDB" id="A0A8S1CG61"/>
<dbReference type="PANTHER" id="PTHR36299:SF2">
    <property type="entry name" value="DUF4773 DOMAIN-CONTAINING PROTEIN"/>
    <property type="match status" value="1"/>
</dbReference>
<dbReference type="InterPro" id="IPR031941">
    <property type="entry name" value="DUF4773"/>
</dbReference>
<accession>A0A8S1CG61</accession>
<comment type="caution">
    <text evidence="4">The sequence shown here is derived from an EMBL/GenBank/DDBJ whole genome shotgun (WGS) entry which is preliminary data.</text>
</comment>
<organism evidence="4 5">
    <name type="scientific">Cloeon dipterum</name>
    <dbReference type="NCBI Taxonomy" id="197152"/>
    <lineage>
        <taxon>Eukaryota</taxon>
        <taxon>Metazoa</taxon>
        <taxon>Ecdysozoa</taxon>
        <taxon>Arthropoda</taxon>
        <taxon>Hexapoda</taxon>
        <taxon>Insecta</taxon>
        <taxon>Pterygota</taxon>
        <taxon>Palaeoptera</taxon>
        <taxon>Ephemeroptera</taxon>
        <taxon>Pisciforma</taxon>
        <taxon>Baetidae</taxon>
        <taxon>Cloeon</taxon>
    </lineage>
</organism>
<feature type="region of interest" description="Disordered" evidence="1">
    <location>
        <begin position="168"/>
        <end position="200"/>
    </location>
</feature>
<feature type="signal peptide" evidence="2">
    <location>
        <begin position="1"/>
        <end position="19"/>
    </location>
</feature>
<keyword evidence="2" id="KW-0732">Signal</keyword>
<evidence type="ECO:0000256" key="1">
    <source>
        <dbReference type="SAM" id="MobiDB-lite"/>
    </source>
</evidence>
<dbReference type="OrthoDB" id="6590335at2759"/>
<name>A0A8S1CG61_9INSE</name>
<dbReference type="Pfam" id="PF15998">
    <property type="entry name" value="DUF4773"/>
    <property type="match status" value="1"/>
</dbReference>
<dbReference type="Proteomes" id="UP000494165">
    <property type="component" value="Unassembled WGS sequence"/>
</dbReference>
<keyword evidence="5" id="KW-1185">Reference proteome</keyword>
<sequence length="269" mass="27991">MHTLRLVLLVALLVSAASAKSFLTQLLGLDFGVSKGGPKADAKQDSSPISNCVCNGPGCVCCNDFNLTYIDLGGPGCVSLKYLSPEEGMAVNVSYGDSLLHSEVVKGPNPEPTCMSLLTDLAQVCARIQDLQPTSDGMRGCVSMEPRLLGESTAEYDLGCFRVGPEGMTFDPPANNTRPATTQGEAGTAPEEEEGEGPTEEEVIAAVNETAEQGLAFLGSLFGIDFASLAGNATETPDAASEAPVAETSTTERAARAMVVANNPRLNEV</sequence>
<dbReference type="PANTHER" id="PTHR36299">
    <property type="entry name" value="AGAP008005-PA"/>
    <property type="match status" value="1"/>
</dbReference>
<feature type="compositionally biased region" description="Low complexity" evidence="1">
    <location>
        <begin position="179"/>
        <end position="189"/>
    </location>
</feature>
<evidence type="ECO:0000313" key="4">
    <source>
        <dbReference type="EMBL" id="CAB3367149.1"/>
    </source>
</evidence>
<dbReference type="EMBL" id="CADEPI010000029">
    <property type="protein sequence ID" value="CAB3367149.1"/>
    <property type="molecule type" value="Genomic_DNA"/>
</dbReference>